<keyword evidence="4 6" id="KW-0472">Membrane</keyword>
<dbReference type="AlphaFoldDB" id="A0A1Y1YPX2"/>
<dbReference type="EMBL" id="MCFA01000192">
    <property type="protein sequence ID" value="ORX99806.1"/>
    <property type="molecule type" value="Genomic_DNA"/>
</dbReference>
<comment type="similarity">
    <text evidence="5">Belongs to the MIP/aquaporin (TC 1.A.8) family.</text>
</comment>
<comment type="caution">
    <text evidence="7">The sequence shown here is derived from an EMBL/GenBank/DDBJ whole genome shotgun (WGS) entry which is preliminary data.</text>
</comment>
<dbReference type="PANTHER" id="PTHR47002">
    <property type="entry name" value="AQUAPORIN-LIKE"/>
    <property type="match status" value="1"/>
</dbReference>
<keyword evidence="2 5" id="KW-0812">Transmembrane</keyword>
<evidence type="ECO:0000256" key="1">
    <source>
        <dbReference type="ARBA" id="ARBA00004141"/>
    </source>
</evidence>
<dbReference type="STRING" id="1231657.A0A1Y1YPX2"/>
<feature type="transmembrane region" description="Helical" evidence="6">
    <location>
        <begin position="223"/>
        <end position="243"/>
    </location>
</feature>
<name>A0A1Y1YPX2_9PLEO</name>
<keyword evidence="8" id="KW-1185">Reference proteome</keyword>
<protein>
    <submittedName>
        <fullName evidence="7">Aquaporin-like protein</fullName>
    </submittedName>
</protein>
<feature type="transmembrane region" description="Helical" evidence="6">
    <location>
        <begin position="255"/>
        <end position="274"/>
    </location>
</feature>
<dbReference type="InterPro" id="IPR023271">
    <property type="entry name" value="Aquaporin-like"/>
</dbReference>
<dbReference type="PANTHER" id="PTHR47002:SF2">
    <property type="entry name" value="AQUAPORIN AQPAE.A-LIKE"/>
    <property type="match status" value="1"/>
</dbReference>
<proteinExistence type="inferred from homology"/>
<evidence type="ECO:0000256" key="3">
    <source>
        <dbReference type="ARBA" id="ARBA00022989"/>
    </source>
</evidence>
<organism evidence="7 8">
    <name type="scientific">Clohesyomyces aquaticus</name>
    <dbReference type="NCBI Taxonomy" id="1231657"/>
    <lineage>
        <taxon>Eukaryota</taxon>
        <taxon>Fungi</taxon>
        <taxon>Dikarya</taxon>
        <taxon>Ascomycota</taxon>
        <taxon>Pezizomycotina</taxon>
        <taxon>Dothideomycetes</taxon>
        <taxon>Pleosporomycetidae</taxon>
        <taxon>Pleosporales</taxon>
        <taxon>Lindgomycetaceae</taxon>
        <taxon>Clohesyomyces</taxon>
    </lineage>
</organism>
<dbReference type="SUPFAM" id="SSF81338">
    <property type="entry name" value="Aquaporin-like"/>
    <property type="match status" value="1"/>
</dbReference>
<keyword evidence="5" id="KW-0813">Transport</keyword>
<accession>A0A1Y1YPX2</accession>
<evidence type="ECO:0000256" key="6">
    <source>
        <dbReference type="SAM" id="Phobius"/>
    </source>
</evidence>
<dbReference type="Gene3D" id="1.20.1080.10">
    <property type="entry name" value="Glycerol uptake facilitator protein"/>
    <property type="match status" value="1"/>
</dbReference>
<evidence type="ECO:0000256" key="5">
    <source>
        <dbReference type="RuleBase" id="RU000477"/>
    </source>
</evidence>
<sequence length="327" mass="34917">MTAATAATSVDIELADGHDHNHYELRHRKTNDHVPAVASRPFAGRIGGNAEFTLAPDDDDFKSVISKVPDAAATFTWKQSLGVGGFRDIELWKEATIEGVGTCLQIYLAGLYAIGLGHVTTSTSLGPITPAAFGAIANFLLIALFVYAGGPVSGGHFNPFITMSTFFARLSAFPRTVLYLLFQCTGAVIAGFLVRASLDEPLESFQKVPGCYIDTSIVTPAQAYVLETMTSCALVFIAFGVGLDPRQRQVFGPALSPVLVGFTLGLCSFASGIARSGYSGASMNPARCLGLMAAGERFDYHYIHWLGDITAAVLNGILYWAIPIYKD</sequence>
<evidence type="ECO:0000313" key="7">
    <source>
        <dbReference type="EMBL" id="ORX99806.1"/>
    </source>
</evidence>
<feature type="transmembrane region" description="Helical" evidence="6">
    <location>
        <begin position="302"/>
        <end position="322"/>
    </location>
</feature>
<evidence type="ECO:0000313" key="8">
    <source>
        <dbReference type="Proteomes" id="UP000193144"/>
    </source>
</evidence>
<comment type="subcellular location">
    <subcellularLocation>
        <location evidence="1">Membrane</location>
        <topology evidence="1">Multi-pass membrane protein</topology>
    </subcellularLocation>
</comment>
<gene>
    <name evidence="7" type="ORF">BCR34DRAFT_576291</name>
</gene>
<dbReference type="Pfam" id="PF00230">
    <property type="entry name" value="MIP"/>
    <property type="match status" value="1"/>
</dbReference>
<evidence type="ECO:0000256" key="2">
    <source>
        <dbReference type="ARBA" id="ARBA00022692"/>
    </source>
</evidence>
<dbReference type="PRINTS" id="PR00783">
    <property type="entry name" value="MINTRINSICP"/>
</dbReference>
<dbReference type="InterPro" id="IPR000425">
    <property type="entry name" value="MIP"/>
</dbReference>
<keyword evidence="3 6" id="KW-1133">Transmembrane helix</keyword>
<evidence type="ECO:0000256" key="4">
    <source>
        <dbReference type="ARBA" id="ARBA00023136"/>
    </source>
</evidence>
<reference evidence="7 8" key="1">
    <citation type="submission" date="2016-07" db="EMBL/GenBank/DDBJ databases">
        <title>Pervasive Adenine N6-methylation of Active Genes in Fungi.</title>
        <authorList>
            <consortium name="DOE Joint Genome Institute"/>
            <person name="Mondo S.J."/>
            <person name="Dannebaum R.O."/>
            <person name="Kuo R.C."/>
            <person name="Labutti K."/>
            <person name="Haridas S."/>
            <person name="Kuo A."/>
            <person name="Salamov A."/>
            <person name="Ahrendt S.R."/>
            <person name="Lipzen A."/>
            <person name="Sullivan W."/>
            <person name="Andreopoulos W.B."/>
            <person name="Clum A."/>
            <person name="Lindquist E."/>
            <person name="Daum C."/>
            <person name="Ramamoorthy G.K."/>
            <person name="Gryganskyi A."/>
            <person name="Culley D."/>
            <person name="Magnuson J.K."/>
            <person name="James T.Y."/>
            <person name="O'Malley M.A."/>
            <person name="Stajich J.E."/>
            <person name="Spatafora J.W."/>
            <person name="Visel A."/>
            <person name="Grigoriev I.V."/>
        </authorList>
    </citation>
    <scope>NUCLEOTIDE SEQUENCE [LARGE SCALE GENOMIC DNA]</scope>
    <source>
        <strain evidence="7 8">CBS 115471</strain>
    </source>
</reference>
<feature type="transmembrane region" description="Helical" evidence="6">
    <location>
        <begin position="135"/>
        <end position="157"/>
    </location>
</feature>
<dbReference type="GO" id="GO:0016020">
    <property type="term" value="C:membrane"/>
    <property type="evidence" value="ECO:0007669"/>
    <property type="project" value="UniProtKB-SubCell"/>
</dbReference>
<feature type="transmembrane region" description="Helical" evidence="6">
    <location>
        <begin position="95"/>
        <end position="115"/>
    </location>
</feature>
<dbReference type="GO" id="GO:0015267">
    <property type="term" value="F:channel activity"/>
    <property type="evidence" value="ECO:0007669"/>
    <property type="project" value="InterPro"/>
</dbReference>
<dbReference type="OrthoDB" id="3222at2759"/>
<dbReference type="Proteomes" id="UP000193144">
    <property type="component" value="Unassembled WGS sequence"/>
</dbReference>
<feature type="transmembrane region" description="Helical" evidence="6">
    <location>
        <begin position="177"/>
        <end position="198"/>
    </location>
</feature>